<dbReference type="GO" id="GO:0030288">
    <property type="term" value="C:outer membrane-bounded periplasmic space"/>
    <property type="evidence" value="ECO:0007669"/>
    <property type="project" value="TreeGrafter"/>
</dbReference>
<comment type="similarity">
    <text evidence="2">Belongs to the bacterial solute-binding protein 8 family.</text>
</comment>
<proteinExistence type="inferred from homology"/>
<dbReference type="SUPFAM" id="SSF53807">
    <property type="entry name" value="Helical backbone' metal receptor"/>
    <property type="match status" value="1"/>
</dbReference>
<organism evidence="7 8">
    <name type="scientific">Kitasatospora phosalacinea</name>
    <dbReference type="NCBI Taxonomy" id="2065"/>
    <lineage>
        <taxon>Bacteria</taxon>
        <taxon>Bacillati</taxon>
        <taxon>Actinomycetota</taxon>
        <taxon>Actinomycetes</taxon>
        <taxon>Kitasatosporales</taxon>
        <taxon>Streptomycetaceae</taxon>
        <taxon>Kitasatospora</taxon>
    </lineage>
</organism>
<dbReference type="InterPro" id="IPR002491">
    <property type="entry name" value="ABC_transptr_periplasmic_BD"/>
</dbReference>
<dbReference type="PROSITE" id="PS51318">
    <property type="entry name" value="TAT"/>
    <property type="match status" value="1"/>
</dbReference>
<evidence type="ECO:0000259" key="6">
    <source>
        <dbReference type="PROSITE" id="PS50983"/>
    </source>
</evidence>
<dbReference type="InterPro" id="IPR051313">
    <property type="entry name" value="Bact_iron-sidero_bind"/>
</dbReference>
<protein>
    <recommendedName>
        <fullName evidence="6">Fe/B12 periplasmic-binding domain-containing protein</fullName>
    </recommendedName>
</protein>
<evidence type="ECO:0000313" key="8">
    <source>
        <dbReference type="Proteomes" id="UP001165041"/>
    </source>
</evidence>
<dbReference type="EMBL" id="BSSA01000007">
    <property type="protein sequence ID" value="GLW70387.1"/>
    <property type="molecule type" value="Genomic_DNA"/>
</dbReference>
<evidence type="ECO:0000256" key="4">
    <source>
        <dbReference type="ARBA" id="ARBA00022729"/>
    </source>
</evidence>
<dbReference type="InterPro" id="IPR006311">
    <property type="entry name" value="TAT_signal"/>
</dbReference>
<feature type="domain" description="Fe/B12 periplasmic-binding" evidence="6">
    <location>
        <begin position="74"/>
        <end position="337"/>
    </location>
</feature>
<evidence type="ECO:0000256" key="1">
    <source>
        <dbReference type="ARBA" id="ARBA00004196"/>
    </source>
</evidence>
<feature type="compositionally biased region" description="Low complexity" evidence="5">
    <location>
        <begin position="36"/>
        <end position="56"/>
    </location>
</feature>
<dbReference type="RefSeq" id="WP_285736213.1">
    <property type="nucleotide sequence ID" value="NZ_BSSA01000007.1"/>
</dbReference>
<dbReference type="AlphaFoldDB" id="A0A9W6Q5R7"/>
<accession>A0A9W6Q5R7</accession>
<evidence type="ECO:0000256" key="5">
    <source>
        <dbReference type="SAM" id="MobiDB-lite"/>
    </source>
</evidence>
<comment type="subcellular location">
    <subcellularLocation>
        <location evidence="1">Cell envelope</location>
    </subcellularLocation>
</comment>
<sequence>MPPPPLSRRAALAGLGAALLAGCGPRVLPAGPPLPGAADATGAATPVTPSTGPRPDVTVPAADGPVAVPGGAVRVVTLDTAELDSAMTLGITPVGAAKAPLDPALPAYWPASRLAAVTVVGDVGAVPDTAAITALRPQLILTNLARDAAHTAALREVAPTVTSRTTGAPWKENFLLHAATLDRHEQAAAVVAAYGRHVDQARNALSSSGTAGQRISLVRFVEGSPAVRLYARQNFPGSVLADLGLPRPDPQNADRFDVETAPDQLAAADGDLLLYAGYGDPDRNGLNAALASPAWRALGAVRAHRAFPVDDQLWFQGIGYTGAHFLIAELLHVLGAS</sequence>
<name>A0A9W6Q5R7_9ACTN</name>
<dbReference type="PANTHER" id="PTHR30532">
    <property type="entry name" value="IRON III DICITRATE-BINDING PERIPLASMIC PROTEIN"/>
    <property type="match status" value="1"/>
</dbReference>
<dbReference type="Gene3D" id="3.40.50.1980">
    <property type="entry name" value="Nitrogenase molybdenum iron protein domain"/>
    <property type="match status" value="2"/>
</dbReference>
<dbReference type="PANTHER" id="PTHR30532:SF1">
    <property type="entry name" value="IRON(3+)-HYDROXAMATE-BINDING PROTEIN FHUD"/>
    <property type="match status" value="1"/>
</dbReference>
<dbReference type="PROSITE" id="PS50983">
    <property type="entry name" value="FE_B12_PBP"/>
    <property type="match status" value="1"/>
</dbReference>
<feature type="region of interest" description="Disordered" evidence="5">
    <location>
        <begin position="34"/>
        <end position="56"/>
    </location>
</feature>
<keyword evidence="4" id="KW-0732">Signal</keyword>
<evidence type="ECO:0000256" key="2">
    <source>
        <dbReference type="ARBA" id="ARBA00008814"/>
    </source>
</evidence>
<comment type="caution">
    <text evidence="7">The sequence shown here is derived from an EMBL/GenBank/DDBJ whole genome shotgun (WGS) entry which is preliminary data.</text>
</comment>
<keyword evidence="3" id="KW-0813">Transport</keyword>
<dbReference type="Proteomes" id="UP001165041">
    <property type="component" value="Unassembled WGS sequence"/>
</dbReference>
<gene>
    <name evidence="7" type="ORF">Kpho02_26860</name>
</gene>
<evidence type="ECO:0000256" key="3">
    <source>
        <dbReference type="ARBA" id="ARBA00022448"/>
    </source>
</evidence>
<dbReference type="Pfam" id="PF01497">
    <property type="entry name" value="Peripla_BP_2"/>
    <property type="match status" value="1"/>
</dbReference>
<evidence type="ECO:0000313" key="7">
    <source>
        <dbReference type="EMBL" id="GLW70387.1"/>
    </source>
</evidence>
<reference evidence="7" key="1">
    <citation type="submission" date="2023-02" db="EMBL/GenBank/DDBJ databases">
        <title>Kitasatospora phosalacinea NBRC 14627.</title>
        <authorList>
            <person name="Ichikawa N."/>
            <person name="Sato H."/>
            <person name="Tonouchi N."/>
        </authorList>
    </citation>
    <scope>NUCLEOTIDE SEQUENCE</scope>
    <source>
        <strain evidence="7">NBRC 14627</strain>
    </source>
</reference>
<dbReference type="GO" id="GO:1901678">
    <property type="term" value="P:iron coordination entity transport"/>
    <property type="evidence" value="ECO:0007669"/>
    <property type="project" value="UniProtKB-ARBA"/>
</dbReference>